<evidence type="ECO:0008006" key="3">
    <source>
        <dbReference type="Google" id="ProtNLM"/>
    </source>
</evidence>
<keyword evidence="2" id="KW-1185">Reference proteome</keyword>
<name>A0A7G1IPW3_MYCKA</name>
<dbReference type="Proteomes" id="UP000516380">
    <property type="component" value="Chromosome"/>
</dbReference>
<proteinExistence type="predicted"/>
<sequence length="99" mass="9623">MNTGLGATTDTGLTNSGFSNIGVGMSGFFNTAAGGTTNHNISGVFNTATGAITNGNSSGFGNTGVPGIIFGPALSGGNSGLFNNGTFKSGFFNLTGLFA</sequence>
<organism evidence="1 2">
    <name type="scientific">Mycobacterium kansasii</name>
    <dbReference type="NCBI Taxonomy" id="1768"/>
    <lineage>
        <taxon>Bacteria</taxon>
        <taxon>Bacillati</taxon>
        <taxon>Actinomycetota</taxon>
        <taxon>Actinomycetes</taxon>
        <taxon>Mycobacteriales</taxon>
        <taxon>Mycobacteriaceae</taxon>
        <taxon>Mycobacterium</taxon>
    </lineage>
</organism>
<evidence type="ECO:0000313" key="1">
    <source>
        <dbReference type="EMBL" id="BCI92374.1"/>
    </source>
</evidence>
<evidence type="ECO:0000313" key="2">
    <source>
        <dbReference type="Proteomes" id="UP000516380"/>
    </source>
</evidence>
<dbReference type="AlphaFoldDB" id="A0A7G1IPW3"/>
<reference evidence="1 2" key="1">
    <citation type="submission" date="2020-07" db="EMBL/GenBank/DDBJ databases">
        <title>Mycobacterium kansasii (former subtype) with zoonotic potential isolated from diseased indoor pet cat, Japan.</title>
        <authorList>
            <person name="Fukano H."/>
            <person name="Terazono T."/>
            <person name="Hoshino Y."/>
        </authorList>
    </citation>
    <scope>NUCLEOTIDE SEQUENCE [LARGE SCALE GENOMIC DNA]</scope>
    <source>
        <strain evidence="1 2">Kuro-I</strain>
    </source>
</reference>
<accession>A0A7G1IPW3</accession>
<dbReference type="EMBL" id="AP023343">
    <property type="protein sequence ID" value="BCI92374.1"/>
    <property type="molecule type" value="Genomic_DNA"/>
</dbReference>
<gene>
    <name evidence="1" type="ORF">NIIDMKKI_75800</name>
</gene>
<protein>
    <recommendedName>
        <fullName evidence="3">Pentapeptide repeats family protein</fullName>
    </recommendedName>
</protein>